<dbReference type="Pfam" id="PF14305">
    <property type="entry name" value="ATPgrasp_TupA"/>
    <property type="match status" value="1"/>
</dbReference>
<protein>
    <recommendedName>
        <fullName evidence="4">Teichuronopeptide biosynthesis TupA-like protein</fullName>
    </recommendedName>
</protein>
<evidence type="ECO:0000313" key="3">
    <source>
        <dbReference type="Proteomes" id="UP000219050"/>
    </source>
</evidence>
<dbReference type="OrthoDB" id="9791827at2"/>
<evidence type="ECO:0000256" key="1">
    <source>
        <dbReference type="SAM" id="MobiDB-lite"/>
    </source>
</evidence>
<gene>
    <name evidence="2" type="ORF">CBW24_03910</name>
</gene>
<dbReference type="InterPro" id="IPR029465">
    <property type="entry name" value="ATPgrasp_TupA"/>
</dbReference>
<dbReference type="KEGG" id="cmag:CBW24_03910"/>
<sequence>MSNVTDGMTGATRAAGRTRPDSAARRIARTRFLDWRDRARARIDRARGLPRLRAEFEARVGYPLDLTDPQSFNAKIQWRKIHDRNPLHPVVADKYRMRQWLTDHLGAARAEALLVPLHRVTDRPADLDLTGLPDGLVIKPNHASRMLRFRYPGKPFDLEEVRLISQLWLLKQYGSLRQEWAYWPIPRRIMVEELVPRADGSPADDVKIICFHGKPAYVMAEFNRFNGAYQVGYTPDGGPLGIFNKGDVPRVAPPPPHLARMMELAEEISAPFDHVRVDFLTNGTDFALNELSLYRGSGMNRFVPESYDFDMGALWTLPGRG</sequence>
<accession>A0A291LX18</accession>
<dbReference type="EMBL" id="CP021404">
    <property type="protein sequence ID" value="ATI41230.1"/>
    <property type="molecule type" value="Genomic_DNA"/>
</dbReference>
<dbReference type="AlphaFoldDB" id="A0A291LX18"/>
<evidence type="ECO:0008006" key="4">
    <source>
        <dbReference type="Google" id="ProtNLM"/>
    </source>
</evidence>
<dbReference type="Proteomes" id="UP000219050">
    <property type="component" value="Chromosome"/>
</dbReference>
<evidence type="ECO:0000313" key="2">
    <source>
        <dbReference type="EMBL" id="ATI41230.1"/>
    </source>
</evidence>
<proteinExistence type="predicted"/>
<dbReference type="RefSeq" id="WP_097372746.1">
    <property type="nucleotide sequence ID" value="NZ_CP021404.1"/>
</dbReference>
<reference evidence="2 3" key="1">
    <citation type="submission" date="2017-05" db="EMBL/GenBank/DDBJ databases">
        <title>Comparative genomic and metabolic analysis of manganese-oxidizing mechanisms in Celeribater manganoxidans DY25T: its adaption to the environment of polymetallic nodule.</title>
        <authorList>
            <person name="Wang X."/>
        </authorList>
    </citation>
    <scope>NUCLEOTIDE SEQUENCE [LARGE SCALE GENOMIC DNA]</scope>
    <source>
        <strain evidence="2 3">DY25</strain>
    </source>
</reference>
<keyword evidence="3" id="KW-1185">Reference proteome</keyword>
<name>A0A291LX18_9RHOB</name>
<feature type="region of interest" description="Disordered" evidence="1">
    <location>
        <begin position="1"/>
        <end position="22"/>
    </location>
</feature>
<organism evidence="2 3">
    <name type="scientific">Pacificitalea manganoxidans</name>
    <dbReference type="NCBI Taxonomy" id="1411902"/>
    <lineage>
        <taxon>Bacteria</taxon>
        <taxon>Pseudomonadati</taxon>
        <taxon>Pseudomonadota</taxon>
        <taxon>Alphaproteobacteria</taxon>
        <taxon>Rhodobacterales</taxon>
        <taxon>Paracoccaceae</taxon>
        <taxon>Pacificitalea</taxon>
    </lineage>
</organism>